<feature type="binding site" evidence="2">
    <location>
        <position position="103"/>
    </location>
    <ligand>
        <name>Zn(2+)</name>
        <dbReference type="ChEBI" id="CHEBI:29105"/>
    </ligand>
</feature>
<gene>
    <name evidence="3" type="ORF">B0I18_1011246</name>
</gene>
<dbReference type="Pfam" id="PF00484">
    <property type="entry name" value="Pro_CA"/>
    <property type="match status" value="1"/>
</dbReference>
<keyword evidence="4" id="KW-1185">Reference proteome</keyword>
<evidence type="ECO:0000256" key="2">
    <source>
        <dbReference type="PIRSR" id="PIRSR601765-1"/>
    </source>
</evidence>
<dbReference type="PANTHER" id="PTHR11002">
    <property type="entry name" value="CARBONIC ANHYDRASE"/>
    <property type="match status" value="1"/>
</dbReference>
<proteinExistence type="inferred from homology"/>
<accession>A0A2P8DCZ6</accession>
<dbReference type="GO" id="GO:0004089">
    <property type="term" value="F:carbonate dehydratase activity"/>
    <property type="evidence" value="ECO:0007669"/>
    <property type="project" value="InterPro"/>
</dbReference>
<dbReference type="Proteomes" id="UP000240572">
    <property type="component" value="Unassembled WGS sequence"/>
</dbReference>
<keyword evidence="2" id="KW-0479">Metal-binding</keyword>
<dbReference type="InterPro" id="IPR001765">
    <property type="entry name" value="Carbonic_anhydrase"/>
</dbReference>
<sequence length="202" mass="21865">MTPEAAYKLLKDGNERFINGISANRDLLKSVADTKDGQKPFAAILSCMDSRAPAELLFDQGIGDIFNIRIAGNVISPYVLGSLEYAVAVAGSKLILVMGHTNCGAVKGACDDVKMGNLTALLDQIKDSISHEPVAEGEDRTGNNKDFVNRIALQNVHHSVNQMMEQSDVIRQHVENGTIQIVPAMYDIATGVVTFHKQLELA</sequence>
<evidence type="ECO:0000313" key="3">
    <source>
        <dbReference type="EMBL" id="PSK95082.1"/>
    </source>
</evidence>
<dbReference type="SUPFAM" id="SSF53056">
    <property type="entry name" value="beta-carbonic anhydrase, cab"/>
    <property type="match status" value="1"/>
</dbReference>
<comment type="cofactor">
    <cofactor evidence="2">
        <name>Zn(2+)</name>
        <dbReference type="ChEBI" id="CHEBI:29105"/>
    </cofactor>
    <text evidence="2">Binds 1 zinc ion per subunit.</text>
</comment>
<dbReference type="CDD" id="cd03378">
    <property type="entry name" value="beta_CA_cladeC"/>
    <property type="match status" value="1"/>
</dbReference>
<dbReference type="NCBIfam" id="NF011765">
    <property type="entry name" value="PRK15219.1"/>
    <property type="match status" value="1"/>
</dbReference>
<protein>
    <submittedName>
        <fullName evidence="3">Carbonic anhydrase</fullName>
    </submittedName>
</protein>
<reference evidence="3 4" key="1">
    <citation type="submission" date="2018-03" db="EMBL/GenBank/DDBJ databases">
        <title>Genomic Encyclopedia of Type Strains, Phase III (KMG-III): the genomes of soil and plant-associated and newly described type strains.</title>
        <authorList>
            <person name="Whitman W."/>
        </authorList>
    </citation>
    <scope>NUCLEOTIDE SEQUENCE [LARGE SCALE GENOMIC DNA]</scope>
    <source>
        <strain evidence="3 4">CGMCC 1.12700</strain>
    </source>
</reference>
<dbReference type="InterPro" id="IPR036874">
    <property type="entry name" value="Carbonic_anhydrase_sf"/>
</dbReference>
<feature type="binding site" evidence="2">
    <location>
        <position position="49"/>
    </location>
    <ligand>
        <name>Zn(2+)</name>
        <dbReference type="ChEBI" id="CHEBI:29105"/>
    </ligand>
</feature>
<dbReference type="PANTHER" id="PTHR11002:SF79">
    <property type="entry name" value="CARBONIC ANHYDRASE 2"/>
    <property type="match status" value="1"/>
</dbReference>
<dbReference type="EMBL" id="PYGD01000001">
    <property type="protein sequence ID" value="PSK95082.1"/>
    <property type="molecule type" value="Genomic_DNA"/>
</dbReference>
<dbReference type="GO" id="GO:0008270">
    <property type="term" value="F:zinc ion binding"/>
    <property type="evidence" value="ECO:0007669"/>
    <property type="project" value="InterPro"/>
</dbReference>
<feature type="binding site" evidence="2">
    <location>
        <position position="100"/>
    </location>
    <ligand>
        <name>Zn(2+)</name>
        <dbReference type="ChEBI" id="CHEBI:29105"/>
    </ligand>
</feature>
<comment type="similarity">
    <text evidence="1">Belongs to the beta-class carbonic anhydrase family.</text>
</comment>
<dbReference type="AlphaFoldDB" id="A0A2P8DCZ6"/>
<feature type="binding site" evidence="2">
    <location>
        <position position="47"/>
    </location>
    <ligand>
        <name>Zn(2+)</name>
        <dbReference type="ChEBI" id="CHEBI:29105"/>
    </ligand>
</feature>
<organism evidence="3 4">
    <name type="scientific">Taibaiella chishuiensis</name>
    <dbReference type="NCBI Taxonomy" id="1434707"/>
    <lineage>
        <taxon>Bacteria</taxon>
        <taxon>Pseudomonadati</taxon>
        <taxon>Bacteroidota</taxon>
        <taxon>Chitinophagia</taxon>
        <taxon>Chitinophagales</taxon>
        <taxon>Chitinophagaceae</taxon>
        <taxon>Taibaiella</taxon>
    </lineage>
</organism>
<comment type="caution">
    <text evidence="3">The sequence shown here is derived from an EMBL/GenBank/DDBJ whole genome shotgun (WGS) entry which is preliminary data.</text>
</comment>
<evidence type="ECO:0000256" key="1">
    <source>
        <dbReference type="ARBA" id="ARBA00006217"/>
    </source>
</evidence>
<evidence type="ECO:0000313" key="4">
    <source>
        <dbReference type="Proteomes" id="UP000240572"/>
    </source>
</evidence>
<dbReference type="Gene3D" id="3.40.1050.10">
    <property type="entry name" value="Carbonic anhydrase"/>
    <property type="match status" value="1"/>
</dbReference>
<keyword evidence="2" id="KW-0862">Zinc</keyword>
<dbReference type="SMART" id="SM00947">
    <property type="entry name" value="Pro_CA"/>
    <property type="match status" value="1"/>
</dbReference>
<name>A0A2P8DCZ6_9BACT</name>